<dbReference type="PANTHER" id="PTHR31668">
    <property type="entry name" value="GLUCOSE TRANSPORT TRANSCRIPTION REGULATOR RGT1-RELATED-RELATED"/>
    <property type="match status" value="1"/>
</dbReference>
<comment type="caution">
    <text evidence="4">The sequence shown here is derived from an EMBL/GenBank/DDBJ whole genome shotgun (WGS) entry which is preliminary data.</text>
</comment>
<feature type="compositionally biased region" description="Polar residues" evidence="2">
    <location>
        <begin position="66"/>
        <end position="82"/>
    </location>
</feature>
<dbReference type="Pfam" id="PF04082">
    <property type="entry name" value="Fungal_trans"/>
    <property type="match status" value="1"/>
</dbReference>
<sequence>GIACQSTAAGEAALARTYPGVDHVTTVASSSRRSREKTEAVASPNTTKSSSPQTVNSPPVAAPSDYPSSSSRFGTETPSTAYPSHGGFARDTPIKEEAEAAVMSMDIVQPALNSPESSVAGAAALTLEDNPGRSTYFLGTTAEQDPFVLDAFSYGILSENSTVDANVVQIHRGGPDLDDLPQHFLFLSLGHPKHTNMSREEASDAIETKVWPHADVLVRLYFRHVHPIFPLLSKVRFLRRYASNRKTIPACLRGAVYALGSVYWSEDTSSIRTSDVFPFHQHEIVDQAHRALRREVENPNLFVVQACILLIHVQPPSIDAMEAPSTFTLAAQAVACAQLIGLHLDSTYWNLELVEKKLRKKMWWSVFVTDCWASISLGNPPHISGNSFSTPAVDIEDLRCDEDVPDDLRYLVDLQNAYFDVASGARFLEYIKITRHLWTVQDA</sequence>
<dbReference type="EMBL" id="SRPW01004524">
    <property type="protein sequence ID" value="KAG5981829.1"/>
    <property type="molecule type" value="Genomic_DNA"/>
</dbReference>
<evidence type="ECO:0000259" key="3">
    <source>
        <dbReference type="SMART" id="SM00906"/>
    </source>
</evidence>
<dbReference type="InterPro" id="IPR050797">
    <property type="entry name" value="Carb_Metab_Trans_Reg"/>
</dbReference>
<feature type="non-terminal residue" evidence="4">
    <location>
        <position position="443"/>
    </location>
</feature>
<evidence type="ECO:0000313" key="5">
    <source>
        <dbReference type="Proteomes" id="UP000748025"/>
    </source>
</evidence>
<dbReference type="InterPro" id="IPR007219">
    <property type="entry name" value="XnlR_reg_dom"/>
</dbReference>
<dbReference type="SMART" id="SM00906">
    <property type="entry name" value="Fungal_trans"/>
    <property type="match status" value="1"/>
</dbReference>
<feature type="non-terminal residue" evidence="4">
    <location>
        <position position="1"/>
    </location>
</feature>
<protein>
    <recommendedName>
        <fullName evidence="3">Xylanolytic transcriptional activator regulatory domain-containing protein</fullName>
    </recommendedName>
</protein>
<feature type="region of interest" description="Disordered" evidence="2">
    <location>
        <begin position="25"/>
        <end position="89"/>
    </location>
</feature>
<dbReference type="GO" id="GO:0008270">
    <property type="term" value="F:zinc ion binding"/>
    <property type="evidence" value="ECO:0007669"/>
    <property type="project" value="InterPro"/>
</dbReference>
<dbReference type="Proteomes" id="UP000748025">
    <property type="component" value="Unassembled WGS sequence"/>
</dbReference>
<dbReference type="CDD" id="cd12148">
    <property type="entry name" value="fungal_TF_MHR"/>
    <property type="match status" value="1"/>
</dbReference>
<keyword evidence="5" id="KW-1185">Reference proteome</keyword>
<evidence type="ECO:0000313" key="4">
    <source>
        <dbReference type="EMBL" id="KAG5981829.1"/>
    </source>
</evidence>
<dbReference type="GO" id="GO:0006351">
    <property type="term" value="P:DNA-templated transcription"/>
    <property type="evidence" value="ECO:0007669"/>
    <property type="project" value="InterPro"/>
</dbReference>
<gene>
    <name evidence="4" type="ORF">E4U43_006536</name>
</gene>
<dbReference type="GO" id="GO:0005634">
    <property type="term" value="C:nucleus"/>
    <property type="evidence" value="ECO:0007669"/>
    <property type="project" value="TreeGrafter"/>
</dbReference>
<name>A0A9P7N0V8_9HYPO</name>
<dbReference type="GO" id="GO:0001080">
    <property type="term" value="P:nitrogen catabolite activation of transcription from RNA polymerase II promoter"/>
    <property type="evidence" value="ECO:0007669"/>
    <property type="project" value="TreeGrafter"/>
</dbReference>
<keyword evidence="1" id="KW-0539">Nucleus</keyword>
<accession>A0A9P7N0V8</accession>
<feature type="compositionally biased region" description="Polar residues" evidence="2">
    <location>
        <begin position="43"/>
        <end position="57"/>
    </location>
</feature>
<dbReference type="OrthoDB" id="2018619at2759"/>
<dbReference type="AlphaFoldDB" id="A0A9P7N0V8"/>
<dbReference type="GO" id="GO:0003677">
    <property type="term" value="F:DNA binding"/>
    <property type="evidence" value="ECO:0007669"/>
    <property type="project" value="InterPro"/>
</dbReference>
<reference evidence="4" key="1">
    <citation type="journal article" date="2020" name="bioRxiv">
        <title>Whole genome comparisons of ergot fungi reveals the divergence and evolution of species within the genus Claviceps are the result of varying mechanisms driving genome evolution and host range expansion.</title>
        <authorList>
            <person name="Wyka S.A."/>
            <person name="Mondo S.J."/>
            <person name="Liu M."/>
            <person name="Dettman J."/>
            <person name="Nalam V."/>
            <person name="Broders K.D."/>
        </authorList>
    </citation>
    <scope>NUCLEOTIDE SEQUENCE</scope>
    <source>
        <strain evidence="4">CCC 602</strain>
    </source>
</reference>
<organism evidence="4 5">
    <name type="scientific">Claviceps pusilla</name>
    <dbReference type="NCBI Taxonomy" id="123648"/>
    <lineage>
        <taxon>Eukaryota</taxon>
        <taxon>Fungi</taxon>
        <taxon>Dikarya</taxon>
        <taxon>Ascomycota</taxon>
        <taxon>Pezizomycotina</taxon>
        <taxon>Sordariomycetes</taxon>
        <taxon>Hypocreomycetidae</taxon>
        <taxon>Hypocreales</taxon>
        <taxon>Clavicipitaceae</taxon>
        <taxon>Claviceps</taxon>
    </lineage>
</organism>
<evidence type="ECO:0000256" key="2">
    <source>
        <dbReference type="SAM" id="MobiDB-lite"/>
    </source>
</evidence>
<feature type="domain" description="Xylanolytic transcriptional activator regulatory" evidence="3">
    <location>
        <begin position="326"/>
        <end position="397"/>
    </location>
</feature>
<evidence type="ECO:0000256" key="1">
    <source>
        <dbReference type="ARBA" id="ARBA00023242"/>
    </source>
</evidence>
<dbReference type="PANTHER" id="PTHR31668:SF23">
    <property type="entry name" value="ZN(II)2CYS6 TRANSCRIPTION FACTOR (EUROFUNG)"/>
    <property type="match status" value="1"/>
</dbReference>
<proteinExistence type="predicted"/>